<name>A0ABX8CIM7_9NOCA</name>
<evidence type="ECO:0000313" key="2">
    <source>
        <dbReference type="Proteomes" id="UP000683310"/>
    </source>
</evidence>
<reference evidence="1 2" key="1">
    <citation type="submission" date="2021-04" db="EMBL/GenBank/DDBJ databases">
        <title>Nocardia tengchongensis.</title>
        <authorList>
            <person name="Zhuang k."/>
            <person name="Ran Y."/>
            <person name="Li W."/>
        </authorList>
    </citation>
    <scope>NUCLEOTIDE SEQUENCE [LARGE SCALE GENOMIC DNA]</scope>
    <source>
        <strain evidence="1 2">CFH S0057</strain>
    </source>
</reference>
<gene>
    <name evidence="1" type="ORF">KHQ06_23595</name>
</gene>
<dbReference type="EMBL" id="CP074371">
    <property type="protein sequence ID" value="QVI19379.1"/>
    <property type="molecule type" value="Genomic_DNA"/>
</dbReference>
<proteinExistence type="predicted"/>
<evidence type="ECO:0000313" key="1">
    <source>
        <dbReference type="EMBL" id="QVI19379.1"/>
    </source>
</evidence>
<protein>
    <submittedName>
        <fullName evidence="1">Uncharacterized protein</fullName>
    </submittedName>
</protein>
<accession>A0ABX8CIM7</accession>
<sequence length="94" mass="9909">MRASDRWEALFRLLAVAVMLLAVPVAAAVGTATYSSSAERISVENAAKTEVPATVLTEPKQTVAAGPAQAAHFEAQIQWKRDGDFGKGTIEVAP</sequence>
<dbReference type="Proteomes" id="UP000683310">
    <property type="component" value="Chromosome"/>
</dbReference>
<keyword evidence="2" id="KW-1185">Reference proteome</keyword>
<organism evidence="1 2">
    <name type="scientific">Nocardia tengchongensis</name>
    <dbReference type="NCBI Taxonomy" id="2055889"/>
    <lineage>
        <taxon>Bacteria</taxon>
        <taxon>Bacillati</taxon>
        <taxon>Actinomycetota</taxon>
        <taxon>Actinomycetes</taxon>
        <taxon>Mycobacteriales</taxon>
        <taxon>Nocardiaceae</taxon>
        <taxon>Nocardia</taxon>
    </lineage>
</organism>